<proteinExistence type="predicted"/>
<name>A0A1L5P250_RHIET</name>
<dbReference type="PANTHER" id="PTHR30349">
    <property type="entry name" value="PHAGE INTEGRASE-RELATED"/>
    <property type="match status" value="1"/>
</dbReference>
<keyword evidence="2" id="KW-0233">DNA recombination</keyword>
<dbReference type="Pfam" id="PF00589">
    <property type="entry name" value="Phage_integrase"/>
    <property type="match status" value="1"/>
</dbReference>
<dbReference type="SUPFAM" id="SSF56349">
    <property type="entry name" value="DNA breaking-rejoining enzymes"/>
    <property type="match status" value="1"/>
</dbReference>
<dbReference type="GO" id="GO:0006310">
    <property type="term" value="P:DNA recombination"/>
    <property type="evidence" value="ECO:0007669"/>
    <property type="project" value="UniProtKB-KW"/>
</dbReference>
<dbReference type="RefSeq" id="WP_074060794.1">
    <property type="nucleotide sequence ID" value="NZ_CP017241.1"/>
</dbReference>
<evidence type="ECO:0000256" key="2">
    <source>
        <dbReference type="ARBA" id="ARBA00023172"/>
    </source>
</evidence>
<feature type="compositionally biased region" description="Low complexity" evidence="3">
    <location>
        <begin position="360"/>
        <end position="375"/>
    </location>
</feature>
<evidence type="ECO:0000256" key="1">
    <source>
        <dbReference type="ARBA" id="ARBA00022908"/>
    </source>
</evidence>
<dbReference type="Proteomes" id="UP000185109">
    <property type="component" value="Chromosome"/>
</dbReference>
<feature type="region of interest" description="Disordered" evidence="3">
    <location>
        <begin position="356"/>
        <end position="385"/>
    </location>
</feature>
<keyword evidence="1" id="KW-0229">DNA integration</keyword>
<dbReference type="Gene3D" id="1.10.443.10">
    <property type="entry name" value="Intergrase catalytic core"/>
    <property type="match status" value="1"/>
</dbReference>
<accession>A0A1L5P250</accession>
<reference evidence="5 6" key="1">
    <citation type="submission" date="2016-09" db="EMBL/GenBank/DDBJ databases">
        <title>The complete genome sequences of Rhizobium gallicum, symbiovars gallicum and phaseoli, symbionts associated to common bean (Phaseolus vulgaris).</title>
        <authorList>
            <person name="Bustos P."/>
            <person name="Santamaria R.I."/>
            <person name="Perez-Carrascal O.M."/>
            <person name="Juarez S."/>
            <person name="Lozano L."/>
            <person name="Martinez-Flores I."/>
            <person name="Martinez-Romero E."/>
            <person name="Cevallos M."/>
            <person name="Romero D."/>
            <person name="Davila G."/>
            <person name="Gonzalez V."/>
        </authorList>
    </citation>
    <scope>NUCLEOTIDE SEQUENCE [LARGE SCALE GENOMIC DNA]</scope>
    <source>
        <strain evidence="5 6">8C-3</strain>
    </source>
</reference>
<dbReference type="InterPro" id="IPR002104">
    <property type="entry name" value="Integrase_catalytic"/>
</dbReference>
<organism evidence="5 6">
    <name type="scientific">Rhizobium etli 8C-3</name>
    <dbReference type="NCBI Taxonomy" id="538025"/>
    <lineage>
        <taxon>Bacteria</taxon>
        <taxon>Pseudomonadati</taxon>
        <taxon>Pseudomonadota</taxon>
        <taxon>Alphaproteobacteria</taxon>
        <taxon>Hyphomicrobiales</taxon>
        <taxon>Rhizobiaceae</taxon>
        <taxon>Rhizobium/Agrobacterium group</taxon>
        <taxon>Rhizobium</taxon>
    </lineage>
</organism>
<protein>
    <submittedName>
        <fullName evidence="5">Integrase family protein</fullName>
    </submittedName>
</protein>
<dbReference type="GO" id="GO:0015074">
    <property type="term" value="P:DNA integration"/>
    <property type="evidence" value="ECO:0007669"/>
    <property type="project" value="UniProtKB-KW"/>
</dbReference>
<dbReference type="InterPro" id="IPR011010">
    <property type="entry name" value="DNA_brk_join_enz"/>
</dbReference>
<dbReference type="PROSITE" id="PS51898">
    <property type="entry name" value="TYR_RECOMBINASE"/>
    <property type="match status" value="1"/>
</dbReference>
<dbReference type="AlphaFoldDB" id="A0A1L5P250"/>
<gene>
    <name evidence="5" type="ORF">AM571_CH01394</name>
</gene>
<dbReference type="InterPro" id="IPR013762">
    <property type="entry name" value="Integrase-like_cat_sf"/>
</dbReference>
<dbReference type="EMBL" id="CP017241">
    <property type="protein sequence ID" value="APO74230.1"/>
    <property type="molecule type" value="Genomic_DNA"/>
</dbReference>
<evidence type="ECO:0000313" key="6">
    <source>
        <dbReference type="Proteomes" id="UP000185109"/>
    </source>
</evidence>
<evidence type="ECO:0000256" key="3">
    <source>
        <dbReference type="SAM" id="MobiDB-lite"/>
    </source>
</evidence>
<dbReference type="InterPro" id="IPR050090">
    <property type="entry name" value="Tyrosine_recombinase_XerCD"/>
</dbReference>
<feature type="domain" description="Tyr recombinase" evidence="4">
    <location>
        <begin position="175"/>
        <end position="358"/>
    </location>
</feature>
<dbReference type="GO" id="GO:0003677">
    <property type="term" value="F:DNA binding"/>
    <property type="evidence" value="ECO:0007669"/>
    <property type="project" value="InterPro"/>
</dbReference>
<dbReference type="PANTHER" id="PTHR30349:SF64">
    <property type="entry name" value="PROPHAGE INTEGRASE INTD-RELATED"/>
    <property type="match status" value="1"/>
</dbReference>
<evidence type="ECO:0000259" key="4">
    <source>
        <dbReference type="PROSITE" id="PS51898"/>
    </source>
</evidence>
<sequence length="385" mass="43480">MSVYKRPGKETYSYDFIVGGRRFSGDTRATKKRDAKAFEDTERELAKAQLSVEQAFSSSTMTFEVAALRWYNEVGQHHKNFETTLKNLEWLKLNVGASTDLRDISDEKVAAIVAKRRGERVRRLGKKGKVHLGALVGPATVNRTCTQPLREIILRAKNVWKVTVGDVDFGKHILKEPKERVREASLGEEDAIMGELERGYDDAVRFAFLNGCRRMEILGLEWSRVDFFSRRFTVIGKGNKERTLPMSQETFDLLWAQKDFHPIKVFTFVAKKTMKKVGYVRDQRYPLTESGLKSAMRRAVPRAGVTNFRFHDTRHTAATRVLRASNLRVAQKLLGHADVATTAKYAHALDDDLRNALEATSSPTKSPTTDSSMSSKELKSGGNSD</sequence>
<evidence type="ECO:0000313" key="5">
    <source>
        <dbReference type="EMBL" id="APO74230.1"/>
    </source>
</evidence>
<dbReference type="CDD" id="cd00796">
    <property type="entry name" value="INT_Rci_Hp1_C"/>
    <property type="match status" value="1"/>
</dbReference>